<name>A0A8D8JRX8_CULPI</name>
<sequence length="111" mass="12371">MFGFAASVPPAVVSWLCRRLVCRPSCSAACAARRCLLWPLSHRRFTAVAGLSQQSRRRTCGPCAFHRDPCQSFVGKSVGKCVARLDPYRCTRCAVRVRSVSRRPVCRKLCP</sequence>
<dbReference type="AlphaFoldDB" id="A0A8D8JRX8"/>
<evidence type="ECO:0000313" key="1">
    <source>
        <dbReference type="EMBL" id="CAG6577459.1"/>
    </source>
</evidence>
<accession>A0A8D8JRX8</accession>
<dbReference type="EMBL" id="HBUE01298197">
    <property type="protein sequence ID" value="CAG6577459.1"/>
    <property type="molecule type" value="Transcribed_RNA"/>
</dbReference>
<proteinExistence type="predicted"/>
<reference evidence="1" key="1">
    <citation type="submission" date="2021-05" db="EMBL/GenBank/DDBJ databases">
        <authorList>
            <person name="Alioto T."/>
            <person name="Alioto T."/>
            <person name="Gomez Garrido J."/>
        </authorList>
    </citation>
    <scope>NUCLEOTIDE SEQUENCE</scope>
</reference>
<dbReference type="EMBL" id="HBUE01192270">
    <property type="protein sequence ID" value="CAG6525751.1"/>
    <property type="molecule type" value="Transcribed_RNA"/>
</dbReference>
<organism evidence="1">
    <name type="scientific">Culex pipiens</name>
    <name type="common">House mosquito</name>
    <dbReference type="NCBI Taxonomy" id="7175"/>
    <lineage>
        <taxon>Eukaryota</taxon>
        <taxon>Metazoa</taxon>
        <taxon>Ecdysozoa</taxon>
        <taxon>Arthropoda</taxon>
        <taxon>Hexapoda</taxon>
        <taxon>Insecta</taxon>
        <taxon>Pterygota</taxon>
        <taxon>Neoptera</taxon>
        <taxon>Endopterygota</taxon>
        <taxon>Diptera</taxon>
        <taxon>Nematocera</taxon>
        <taxon>Culicoidea</taxon>
        <taxon>Culicidae</taxon>
        <taxon>Culicinae</taxon>
        <taxon>Culicini</taxon>
        <taxon>Culex</taxon>
        <taxon>Culex</taxon>
    </lineage>
</organism>
<protein>
    <submittedName>
        <fullName evidence="1">(northern house mosquito) hypothetical protein</fullName>
    </submittedName>
</protein>